<dbReference type="EMBL" id="CAJVNV010000636">
    <property type="protein sequence ID" value="CAG8323164.1"/>
    <property type="molecule type" value="Genomic_DNA"/>
</dbReference>
<dbReference type="Proteomes" id="UP001153461">
    <property type="component" value="Unassembled WGS sequence"/>
</dbReference>
<evidence type="ECO:0000313" key="1">
    <source>
        <dbReference type="EMBL" id="CAG8323164.1"/>
    </source>
</evidence>
<dbReference type="InterPro" id="IPR008949">
    <property type="entry name" value="Isoprenoid_synthase_dom_sf"/>
</dbReference>
<sequence length="54" mass="5803">MAVSDAAMLESSVFAVLKSELSSHTAYVDMIKAFHEAAFNTQLGQLCDLISPGR</sequence>
<reference evidence="1" key="1">
    <citation type="submission" date="2021-07" db="EMBL/GenBank/DDBJ databases">
        <authorList>
            <person name="Branca A.L. A."/>
        </authorList>
    </citation>
    <scope>NUCLEOTIDE SEQUENCE</scope>
</reference>
<name>A0A9W4IQI3_PENNA</name>
<dbReference type="OrthoDB" id="10257492at2759"/>
<evidence type="ECO:0000313" key="2">
    <source>
        <dbReference type="Proteomes" id="UP001153461"/>
    </source>
</evidence>
<gene>
    <name evidence="1" type="ORF">PNAL_LOCUS10419</name>
</gene>
<proteinExistence type="predicted"/>
<organism evidence="1 2">
    <name type="scientific">Penicillium nalgiovense</name>
    <dbReference type="NCBI Taxonomy" id="60175"/>
    <lineage>
        <taxon>Eukaryota</taxon>
        <taxon>Fungi</taxon>
        <taxon>Dikarya</taxon>
        <taxon>Ascomycota</taxon>
        <taxon>Pezizomycotina</taxon>
        <taxon>Eurotiomycetes</taxon>
        <taxon>Eurotiomycetidae</taxon>
        <taxon>Eurotiales</taxon>
        <taxon>Aspergillaceae</taxon>
        <taxon>Penicillium</taxon>
    </lineage>
</organism>
<dbReference type="AlphaFoldDB" id="A0A9W4IQI3"/>
<comment type="caution">
    <text evidence="1">The sequence shown here is derived from an EMBL/GenBank/DDBJ whole genome shotgun (WGS) entry which is preliminary data.</text>
</comment>
<dbReference type="Gene3D" id="1.10.600.10">
    <property type="entry name" value="Farnesyl Diphosphate Synthase"/>
    <property type="match status" value="1"/>
</dbReference>
<protein>
    <submittedName>
        <fullName evidence="1">Uncharacterized protein</fullName>
    </submittedName>
</protein>
<dbReference type="SUPFAM" id="SSF48576">
    <property type="entry name" value="Terpenoid synthases"/>
    <property type="match status" value="1"/>
</dbReference>
<accession>A0A9W4IQI3</accession>